<gene>
    <name evidence="2" type="ORF">NBRC3278_2958</name>
</gene>
<feature type="compositionally biased region" description="Polar residues" evidence="1">
    <location>
        <begin position="32"/>
        <end position="45"/>
    </location>
</feature>
<sequence length="279" mass="30164">MALWRFYAIPALLFIGFACDLIDERCFAQSSSTPDHQSISENNGEQPRIHLPSQTTSSASISASAESGVILSRVSDNLRSCASNSNPSERLHCYDVVTSSAQITPSSTIKTGAWSLSPGAAGLAASGYTKSKSRQNPGLFVKCREGIIYAYVEFGERPFPVETETSNFKAILSEQRMDGDKTSRNNLWRASKAGTAIGVWDNNEAINFANSIRKDKTLSIKLIPDSNSPNMTDSTKQAITGIGSDNDPDNSHIVVNFYTEGADDALVPILAACKIKTRL</sequence>
<evidence type="ECO:0000313" key="2">
    <source>
        <dbReference type="EMBL" id="GCD63865.1"/>
    </source>
</evidence>
<dbReference type="AlphaFoldDB" id="A0A401X7F5"/>
<dbReference type="PROSITE" id="PS51257">
    <property type="entry name" value="PROKAR_LIPOPROTEIN"/>
    <property type="match status" value="1"/>
</dbReference>
<dbReference type="RefSeq" id="WP_124297638.1">
    <property type="nucleotide sequence ID" value="NZ_BDEV01000129.1"/>
</dbReference>
<organism evidence="2 3">
    <name type="scientific">Acetobacter pasteurianus NBRC 3278</name>
    <dbReference type="NCBI Taxonomy" id="1226660"/>
    <lineage>
        <taxon>Bacteria</taxon>
        <taxon>Pseudomonadati</taxon>
        <taxon>Pseudomonadota</taxon>
        <taxon>Alphaproteobacteria</taxon>
        <taxon>Acetobacterales</taxon>
        <taxon>Acetobacteraceae</taxon>
        <taxon>Acetobacter</taxon>
    </lineage>
</organism>
<protein>
    <submittedName>
        <fullName evidence="2">Uncharacterized protein</fullName>
    </submittedName>
</protein>
<comment type="caution">
    <text evidence="2">The sequence shown here is derived from an EMBL/GenBank/DDBJ whole genome shotgun (WGS) entry which is preliminary data.</text>
</comment>
<evidence type="ECO:0000256" key="1">
    <source>
        <dbReference type="SAM" id="MobiDB-lite"/>
    </source>
</evidence>
<dbReference type="EMBL" id="BDEV01000129">
    <property type="protein sequence ID" value="GCD63865.1"/>
    <property type="molecule type" value="Genomic_DNA"/>
</dbReference>
<evidence type="ECO:0000313" key="3">
    <source>
        <dbReference type="Proteomes" id="UP000287385"/>
    </source>
</evidence>
<accession>A0A401X7F5</accession>
<proteinExistence type="predicted"/>
<name>A0A401X7F5_ACEPA</name>
<dbReference type="Proteomes" id="UP000287385">
    <property type="component" value="Unassembled WGS sequence"/>
</dbReference>
<keyword evidence="3" id="KW-1185">Reference proteome</keyword>
<feature type="region of interest" description="Disordered" evidence="1">
    <location>
        <begin position="32"/>
        <end position="57"/>
    </location>
</feature>
<reference evidence="2 3" key="1">
    <citation type="submission" date="2016-06" db="EMBL/GenBank/DDBJ databases">
        <title>Acetobacter pasteurianus NBRC 3278 whole genome sequencing project.</title>
        <authorList>
            <person name="Matsutani M."/>
            <person name="Shiwa Y."/>
            <person name="Okamoto-Kainuma A."/>
            <person name="Ishikawa M."/>
            <person name="Koizumi Y."/>
            <person name="Yoshikawa H."/>
            <person name="Yakushi T."/>
            <person name="Matsushita K."/>
        </authorList>
    </citation>
    <scope>NUCLEOTIDE SEQUENCE [LARGE SCALE GENOMIC DNA]</scope>
    <source>
        <strain evidence="2 3">NBRC 3278</strain>
    </source>
</reference>